<dbReference type="InterPro" id="IPR013783">
    <property type="entry name" value="Ig-like_fold"/>
</dbReference>
<evidence type="ECO:0000259" key="2">
    <source>
        <dbReference type="Pfam" id="PF18329"/>
    </source>
</evidence>
<organism evidence="3 4">
    <name type="scientific">Ohtaekwangia kribbensis</name>
    <dbReference type="NCBI Taxonomy" id="688913"/>
    <lineage>
        <taxon>Bacteria</taxon>
        <taxon>Pseudomonadati</taxon>
        <taxon>Bacteroidota</taxon>
        <taxon>Cytophagia</taxon>
        <taxon>Cytophagales</taxon>
        <taxon>Fulvivirgaceae</taxon>
        <taxon>Ohtaekwangia</taxon>
    </lineage>
</organism>
<reference evidence="4" key="1">
    <citation type="journal article" date="2019" name="Int. J. Syst. Evol. Microbiol.">
        <title>The Global Catalogue of Microorganisms (GCM) 10K type strain sequencing project: providing services to taxonomists for standard genome sequencing and annotation.</title>
        <authorList>
            <consortium name="The Broad Institute Genomics Platform"/>
            <consortium name="The Broad Institute Genome Sequencing Center for Infectious Disease"/>
            <person name="Wu L."/>
            <person name="Ma J."/>
        </authorList>
    </citation>
    <scope>NUCLEOTIDE SEQUENCE [LARGE SCALE GENOMIC DNA]</scope>
    <source>
        <strain evidence="4">CCUG 58938</strain>
    </source>
</reference>
<feature type="domain" description="Surface glycan-binding protein B xyloglucan binding" evidence="2">
    <location>
        <begin position="198"/>
        <end position="387"/>
    </location>
</feature>
<dbReference type="Gene3D" id="2.60.40.10">
    <property type="entry name" value="Immunoglobulins"/>
    <property type="match status" value="2"/>
</dbReference>
<keyword evidence="1" id="KW-0732">Signal</keyword>
<comment type="caution">
    <text evidence="3">The sequence shown here is derived from an EMBL/GenBank/DDBJ whole genome shotgun (WGS) entry which is preliminary data.</text>
</comment>
<dbReference type="Proteomes" id="UP001597112">
    <property type="component" value="Unassembled WGS sequence"/>
</dbReference>
<feature type="chain" id="PRO_5047265849" evidence="1">
    <location>
        <begin position="24"/>
        <end position="389"/>
    </location>
</feature>
<accession>A0ABW3KCI7</accession>
<keyword evidence="4" id="KW-1185">Reference proteome</keyword>
<dbReference type="InterPro" id="IPR040475">
    <property type="entry name" value="SGBP_B_XBD"/>
</dbReference>
<dbReference type="PROSITE" id="PS51257">
    <property type="entry name" value="PROKAR_LIPOPROTEIN"/>
    <property type="match status" value="1"/>
</dbReference>
<evidence type="ECO:0000256" key="1">
    <source>
        <dbReference type="SAM" id="SignalP"/>
    </source>
</evidence>
<dbReference type="Pfam" id="PF18329">
    <property type="entry name" value="SGBP_B_XBD"/>
    <property type="match status" value="1"/>
</dbReference>
<protein>
    <submittedName>
        <fullName evidence="3">Glycan-binding surface protein</fullName>
    </submittedName>
</protein>
<dbReference type="RefSeq" id="WP_377586608.1">
    <property type="nucleotide sequence ID" value="NZ_JBHTKA010000016.1"/>
</dbReference>
<gene>
    <name evidence="3" type="ORF">ACFQ21_30380</name>
</gene>
<evidence type="ECO:0000313" key="4">
    <source>
        <dbReference type="Proteomes" id="UP001597112"/>
    </source>
</evidence>
<dbReference type="EMBL" id="JBHTKA010000016">
    <property type="protein sequence ID" value="MFD1003672.1"/>
    <property type="molecule type" value="Genomic_DNA"/>
</dbReference>
<evidence type="ECO:0000313" key="3">
    <source>
        <dbReference type="EMBL" id="MFD1003672.1"/>
    </source>
</evidence>
<proteinExistence type="predicted"/>
<name>A0ABW3KCI7_9BACT</name>
<sequence length="389" mass="42662">MKRYIVKVVATVCVAAAALLSCEDDEVASPVITNIRVVEKDSTILGAEFNQTIAIQGSNLGSVRAVMFNDVTVIPSPVYVTDNNIIISVPDTAPKEVTNKVTLVTASGEKVSVDFNVVLPPPEIIGLANEFGIPGEENKVLGNYFFLISKVLVGSTEAEIVGFTDSEVTFVMPLDATTSTVTVVGAGGESTSNFRIHETEGRLINFDIPATGWGSDVCWGDAERIDPANSELPVISGRYTRIKQTDLPATGYNGSWVFSTCYFDFGLPAASHEDKYFKMEVNIVEAWKAGYYVIDIGMENGDHFKYRFKPWDNDTYRTTGLKTDGWRTFYISLSDFYKYNGDTQADPIVRISDISKIRDVRVDFSNGATGAKVIASHYVALDNLRIVDK</sequence>
<feature type="signal peptide" evidence="1">
    <location>
        <begin position="1"/>
        <end position="23"/>
    </location>
</feature>